<sequence length="470" mass="53224">MEDITDEYVVNDFHTHQIQQAMDELHRIKLTGNMKFCQARKAIFKQKESYKRKIDEYVDELINVLNVKWTNFQAQLSEKVEKLRDNSKHNCKGVVVFQQHEEPNSSLNELEKLNLDHICVPKFIPGKENKDNFGIIEDKYIHYEDKYRTKFKIRRHYNIGLSYINYIGVCSDDSLWLCDTVDPTGIHRIEFEGSDRKSVTRFYTNEFKINGIAVLPTDDLLVATAGSVIKRVDYETGEVSDTNYNVSPLQSRAVHITPIGHVLVAAMTYGTAFKFPVSGHRVVYVFDKQGEKLAMYKYDKFGAPLFKMPYSLTSTNNGNISTADFYADGGKGRVIVINEAGSVLNIYSGHPGISKKELTPVGLTTTDMDTIIVSDMNSHTLHILNDFGQLLTYVNTMEAKFPYCTTFNTYGKLYLGCSAPIGKSDKIKLYEIELSSYKQGKTENGPSGLSGENKLASINDLSILFNSFLV</sequence>
<dbReference type="Gene3D" id="2.120.10.30">
    <property type="entry name" value="TolB, C-terminal domain"/>
    <property type="match status" value="1"/>
</dbReference>
<proteinExistence type="predicted"/>
<dbReference type="InterPro" id="IPR011042">
    <property type="entry name" value="6-blade_b-propeller_TolB-like"/>
</dbReference>
<dbReference type="AlphaFoldDB" id="A0A6J8BRI4"/>
<dbReference type="OrthoDB" id="6090130at2759"/>
<organism evidence="1 2">
    <name type="scientific">Mytilus coruscus</name>
    <name type="common">Sea mussel</name>
    <dbReference type="NCBI Taxonomy" id="42192"/>
    <lineage>
        <taxon>Eukaryota</taxon>
        <taxon>Metazoa</taxon>
        <taxon>Spiralia</taxon>
        <taxon>Lophotrochozoa</taxon>
        <taxon>Mollusca</taxon>
        <taxon>Bivalvia</taxon>
        <taxon>Autobranchia</taxon>
        <taxon>Pteriomorphia</taxon>
        <taxon>Mytilida</taxon>
        <taxon>Mytiloidea</taxon>
        <taxon>Mytilidae</taxon>
        <taxon>Mytilinae</taxon>
        <taxon>Mytilus</taxon>
    </lineage>
</organism>
<evidence type="ECO:0000313" key="1">
    <source>
        <dbReference type="EMBL" id="CAC5384937.1"/>
    </source>
</evidence>
<dbReference type="Proteomes" id="UP000507470">
    <property type="component" value="Unassembled WGS sequence"/>
</dbReference>
<dbReference type="SUPFAM" id="SSF63829">
    <property type="entry name" value="Calcium-dependent phosphotriesterase"/>
    <property type="match status" value="1"/>
</dbReference>
<keyword evidence="2" id="KW-1185">Reference proteome</keyword>
<evidence type="ECO:0000313" key="2">
    <source>
        <dbReference type="Proteomes" id="UP000507470"/>
    </source>
</evidence>
<gene>
    <name evidence="1" type="ORF">MCOR_20532</name>
</gene>
<protein>
    <submittedName>
        <fullName evidence="1">Uncharacterized protein</fullName>
    </submittedName>
</protein>
<reference evidence="1 2" key="1">
    <citation type="submission" date="2020-06" db="EMBL/GenBank/DDBJ databases">
        <authorList>
            <person name="Li R."/>
            <person name="Bekaert M."/>
        </authorList>
    </citation>
    <scope>NUCLEOTIDE SEQUENCE [LARGE SCALE GENOMIC DNA]</scope>
    <source>
        <strain evidence="2">wild</strain>
    </source>
</reference>
<name>A0A6J8BRI4_MYTCO</name>
<dbReference type="EMBL" id="CACVKT020003672">
    <property type="protein sequence ID" value="CAC5384937.1"/>
    <property type="molecule type" value="Genomic_DNA"/>
</dbReference>
<accession>A0A6J8BRI4</accession>